<evidence type="ECO:0000313" key="3">
    <source>
        <dbReference type="EMBL" id="QDV38963.1"/>
    </source>
</evidence>
<evidence type="ECO:0000313" key="4">
    <source>
        <dbReference type="Proteomes" id="UP000317835"/>
    </source>
</evidence>
<feature type="region of interest" description="Disordered" evidence="1">
    <location>
        <begin position="166"/>
        <end position="185"/>
    </location>
</feature>
<evidence type="ECO:0000256" key="1">
    <source>
        <dbReference type="SAM" id="MobiDB-lite"/>
    </source>
</evidence>
<dbReference type="RefSeq" id="WP_197446581.1">
    <property type="nucleotide sequence ID" value="NZ_CP036426.1"/>
</dbReference>
<accession>A0A518HDQ4</accession>
<keyword evidence="4" id="KW-1185">Reference proteome</keyword>
<evidence type="ECO:0000256" key="2">
    <source>
        <dbReference type="SAM" id="SignalP"/>
    </source>
</evidence>
<proteinExistence type="predicted"/>
<gene>
    <name evidence="3" type="ORF">ElP_69230</name>
</gene>
<sequence length="185" mass="20048" precursor="true">MSRRQFIGALAVSGAFAALAGAGPGSGASAAHPFHVTIAEADYDAESGMLEVALRIYNPGDLEEALGRRLGERVDLERTEDVDEAILAYLEDSLVVERPDGERAALAWVGKEVTVKTAWLYLEIPLPDGPEGATFTNSLLFEVEPDQVNTMVFGRGKDRASLRFTRDDPTHTLRRRPAPGPDDGR</sequence>
<organism evidence="3 4">
    <name type="scientific">Tautonia plasticadhaerens</name>
    <dbReference type="NCBI Taxonomy" id="2527974"/>
    <lineage>
        <taxon>Bacteria</taxon>
        <taxon>Pseudomonadati</taxon>
        <taxon>Planctomycetota</taxon>
        <taxon>Planctomycetia</taxon>
        <taxon>Isosphaerales</taxon>
        <taxon>Isosphaeraceae</taxon>
        <taxon>Tautonia</taxon>
    </lineage>
</organism>
<dbReference type="InterPro" id="IPR019546">
    <property type="entry name" value="TAT_signal_bac_arc"/>
</dbReference>
<dbReference type="PROSITE" id="PS51318">
    <property type="entry name" value="TAT"/>
    <property type="match status" value="1"/>
</dbReference>
<evidence type="ECO:0008006" key="5">
    <source>
        <dbReference type="Google" id="ProtNLM"/>
    </source>
</evidence>
<dbReference type="AlphaFoldDB" id="A0A518HDQ4"/>
<protein>
    <recommendedName>
        <fullName evidence="5">Tat (Twin-arginine translocation) pathway signal sequence</fullName>
    </recommendedName>
</protein>
<keyword evidence="2" id="KW-0732">Signal</keyword>
<feature type="signal peptide" evidence="2">
    <location>
        <begin position="1"/>
        <end position="20"/>
    </location>
</feature>
<dbReference type="InterPro" id="IPR006311">
    <property type="entry name" value="TAT_signal"/>
</dbReference>
<dbReference type="InterPro" id="IPR046525">
    <property type="entry name" value="DUF6702"/>
</dbReference>
<feature type="chain" id="PRO_5022166590" description="Tat (Twin-arginine translocation) pathway signal sequence" evidence="2">
    <location>
        <begin position="21"/>
        <end position="185"/>
    </location>
</feature>
<dbReference type="NCBIfam" id="TIGR01409">
    <property type="entry name" value="TAT_signal_seq"/>
    <property type="match status" value="1"/>
</dbReference>
<dbReference type="KEGG" id="tpla:ElP_69230"/>
<dbReference type="Pfam" id="PF20420">
    <property type="entry name" value="DUF6702"/>
    <property type="match status" value="1"/>
</dbReference>
<reference evidence="3 4" key="1">
    <citation type="submission" date="2019-02" db="EMBL/GenBank/DDBJ databases">
        <title>Deep-cultivation of Planctomycetes and their phenomic and genomic characterization uncovers novel biology.</title>
        <authorList>
            <person name="Wiegand S."/>
            <person name="Jogler M."/>
            <person name="Boedeker C."/>
            <person name="Pinto D."/>
            <person name="Vollmers J."/>
            <person name="Rivas-Marin E."/>
            <person name="Kohn T."/>
            <person name="Peeters S.H."/>
            <person name="Heuer A."/>
            <person name="Rast P."/>
            <person name="Oberbeckmann S."/>
            <person name="Bunk B."/>
            <person name="Jeske O."/>
            <person name="Meyerdierks A."/>
            <person name="Storesund J.E."/>
            <person name="Kallscheuer N."/>
            <person name="Luecker S."/>
            <person name="Lage O.M."/>
            <person name="Pohl T."/>
            <person name="Merkel B.J."/>
            <person name="Hornburger P."/>
            <person name="Mueller R.-W."/>
            <person name="Bruemmer F."/>
            <person name="Labrenz M."/>
            <person name="Spormann A.M."/>
            <person name="Op den Camp H."/>
            <person name="Overmann J."/>
            <person name="Amann R."/>
            <person name="Jetten M.S.M."/>
            <person name="Mascher T."/>
            <person name="Medema M.H."/>
            <person name="Devos D.P."/>
            <person name="Kaster A.-K."/>
            <person name="Ovreas L."/>
            <person name="Rohde M."/>
            <person name="Galperin M.Y."/>
            <person name="Jogler C."/>
        </authorList>
    </citation>
    <scope>NUCLEOTIDE SEQUENCE [LARGE SCALE GENOMIC DNA]</scope>
    <source>
        <strain evidence="3 4">ElP</strain>
    </source>
</reference>
<dbReference type="EMBL" id="CP036426">
    <property type="protein sequence ID" value="QDV38963.1"/>
    <property type="molecule type" value="Genomic_DNA"/>
</dbReference>
<name>A0A518HDQ4_9BACT</name>
<dbReference type="Proteomes" id="UP000317835">
    <property type="component" value="Chromosome"/>
</dbReference>